<dbReference type="OrthoDB" id="5400098at2759"/>
<evidence type="ECO:0000313" key="3">
    <source>
        <dbReference type="Proteomes" id="UP000324767"/>
    </source>
</evidence>
<gene>
    <name evidence="2" type="ORF">FRX48_08932</name>
</gene>
<protein>
    <submittedName>
        <fullName evidence="2">Uncharacterized protein</fullName>
    </submittedName>
</protein>
<name>A0A5M8PEP2_9LECA</name>
<dbReference type="Pfam" id="PF11917">
    <property type="entry name" value="DUF3435"/>
    <property type="match status" value="1"/>
</dbReference>
<feature type="region of interest" description="Disordered" evidence="1">
    <location>
        <begin position="1"/>
        <end position="36"/>
    </location>
</feature>
<feature type="compositionally biased region" description="Basic residues" evidence="1">
    <location>
        <begin position="18"/>
        <end position="28"/>
    </location>
</feature>
<reference evidence="2 3" key="1">
    <citation type="submission" date="2019-09" db="EMBL/GenBank/DDBJ databases">
        <title>The hologenome of the rock-dwelling lichen Lasallia pustulata.</title>
        <authorList>
            <person name="Greshake Tzovaras B."/>
            <person name="Segers F."/>
            <person name="Bicker A."/>
            <person name="Dal Grande F."/>
            <person name="Otte J."/>
            <person name="Hankeln T."/>
            <person name="Schmitt I."/>
            <person name="Ebersberger I."/>
        </authorList>
    </citation>
    <scope>NUCLEOTIDE SEQUENCE [LARGE SCALE GENOMIC DNA]</scope>
    <source>
        <strain evidence="2">A1-1</strain>
    </source>
</reference>
<dbReference type="AlphaFoldDB" id="A0A5M8PEP2"/>
<sequence>MARGPLPGRSTKSPEHYRKAKPATQRHRNGFDKLAPSSKFTYGGTLRKLQQYCAYIGDPLEPLNPPDFLKTATADTLCNFMEWSLNNSAIMKLDVVMNAFESIRYQVMGHKWHRVFEKHYSTAEVTWDVQSTYRGAVQQKDLVLATGNKLLLRDSRAPIKLAEEREIEILKHPSVIALQDARQCLLKQCQNEYGRVKARYEVLQ</sequence>
<dbReference type="PANTHER" id="PTHR37535">
    <property type="entry name" value="FLUG DOMAIN PROTEIN"/>
    <property type="match status" value="1"/>
</dbReference>
<organism evidence="2 3">
    <name type="scientific">Lasallia pustulata</name>
    <dbReference type="NCBI Taxonomy" id="136370"/>
    <lineage>
        <taxon>Eukaryota</taxon>
        <taxon>Fungi</taxon>
        <taxon>Dikarya</taxon>
        <taxon>Ascomycota</taxon>
        <taxon>Pezizomycotina</taxon>
        <taxon>Lecanoromycetes</taxon>
        <taxon>OSLEUM clade</taxon>
        <taxon>Umbilicariomycetidae</taxon>
        <taxon>Umbilicariales</taxon>
        <taxon>Umbilicariaceae</taxon>
        <taxon>Lasallia</taxon>
    </lineage>
</organism>
<proteinExistence type="predicted"/>
<dbReference type="InterPro" id="IPR021842">
    <property type="entry name" value="DUF3435"/>
</dbReference>
<evidence type="ECO:0000256" key="1">
    <source>
        <dbReference type="SAM" id="MobiDB-lite"/>
    </source>
</evidence>
<dbReference type="EMBL" id="VXIT01000018">
    <property type="protein sequence ID" value="KAA6407384.1"/>
    <property type="molecule type" value="Genomic_DNA"/>
</dbReference>
<comment type="caution">
    <text evidence="2">The sequence shown here is derived from an EMBL/GenBank/DDBJ whole genome shotgun (WGS) entry which is preliminary data.</text>
</comment>
<accession>A0A5M8PEP2</accession>
<dbReference type="PANTHER" id="PTHR37535:SF4">
    <property type="entry name" value="FLUG DOMAIN-CONTAINING PROTEIN"/>
    <property type="match status" value="1"/>
</dbReference>
<evidence type="ECO:0000313" key="2">
    <source>
        <dbReference type="EMBL" id="KAA6407384.1"/>
    </source>
</evidence>
<dbReference type="Proteomes" id="UP000324767">
    <property type="component" value="Unassembled WGS sequence"/>
</dbReference>